<name>A0ABR4BHG6_9LECA</name>
<accession>A0ABR4BHG6</accession>
<dbReference type="Gene3D" id="3.40.630.30">
    <property type="match status" value="1"/>
</dbReference>
<protein>
    <submittedName>
        <fullName evidence="1">Uncharacterized protein</fullName>
    </submittedName>
</protein>
<gene>
    <name evidence="1" type="ORF">ABVK25_002606</name>
</gene>
<dbReference type="EMBL" id="JBHFEH010000006">
    <property type="protein sequence ID" value="KAL2056867.1"/>
    <property type="molecule type" value="Genomic_DNA"/>
</dbReference>
<dbReference type="Proteomes" id="UP001590951">
    <property type="component" value="Unassembled WGS sequence"/>
</dbReference>
<comment type="caution">
    <text evidence="1">The sequence shown here is derived from an EMBL/GenBank/DDBJ whole genome shotgun (WGS) entry which is preliminary data.</text>
</comment>
<sequence length="214" mass="24903">MYLREATLVNLPRLTKLYTISLTNDLFFKYKPPYRRQNSADVQYFSKLMLKRHSYDKKTTTMVTRMEKRDIAISRRGITYAGNVVGYAIWERMGRVEAKKRTLRGSVSRILAKLETRSISRQLKRHDIDFVRLAALEASLKVDQVQCCDILDWWYLSRLVVDSQFKDRGAKPLLVQWGTLKAGAESLWCGVEVCGLEGRLYKEYGFEGIKVNFV</sequence>
<keyword evidence="2" id="KW-1185">Reference proteome</keyword>
<proteinExistence type="predicted"/>
<organism evidence="1 2">
    <name type="scientific">Lepraria finkii</name>
    <dbReference type="NCBI Taxonomy" id="1340010"/>
    <lineage>
        <taxon>Eukaryota</taxon>
        <taxon>Fungi</taxon>
        <taxon>Dikarya</taxon>
        <taxon>Ascomycota</taxon>
        <taxon>Pezizomycotina</taxon>
        <taxon>Lecanoromycetes</taxon>
        <taxon>OSLEUM clade</taxon>
        <taxon>Lecanoromycetidae</taxon>
        <taxon>Lecanorales</taxon>
        <taxon>Lecanorineae</taxon>
        <taxon>Stereocaulaceae</taxon>
        <taxon>Lepraria</taxon>
    </lineage>
</organism>
<evidence type="ECO:0000313" key="1">
    <source>
        <dbReference type="EMBL" id="KAL2056867.1"/>
    </source>
</evidence>
<evidence type="ECO:0000313" key="2">
    <source>
        <dbReference type="Proteomes" id="UP001590951"/>
    </source>
</evidence>
<reference evidence="1 2" key="1">
    <citation type="submission" date="2024-09" db="EMBL/GenBank/DDBJ databases">
        <title>Rethinking Asexuality: The Enigmatic Case of Functional Sexual Genes in Lepraria (Stereocaulaceae).</title>
        <authorList>
            <person name="Doellman M."/>
            <person name="Sun Y."/>
            <person name="Barcenas-Pena A."/>
            <person name="Lumbsch H.T."/>
            <person name="Grewe F."/>
        </authorList>
    </citation>
    <scope>NUCLEOTIDE SEQUENCE [LARGE SCALE GENOMIC DNA]</scope>
    <source>
        <strain evidence="1 2">Grewe 0041</strain>
    </source>
</reference>